<dbReference type="PANTHER" id="PTHR30385:SF7">
    <property type="entry name" value="RNA POLYMERASE SIGMA FACTOR FLIA"/>
    <property type="match status" value="1"/>
</dbReference>
<dbReference type="InterPro" id="IPR007630">
    <property type="entry name" value="RNA_pol_sigma70_r4"/>
</dbReference>
<dbReference type="NCBIfam" id="NF005809">
    <property type="entry name" value="PRK07670.1"/>
    <property type="match status" value="1"/>
</dbReference>
<keyword evidence="1" id="KW-0805">Transcription regulation</keyword>
<dbReference type="InterPro" id="IPR007624">
    <property type="entry name" value="RNA_pol_sigma70_r3"/>
</dbReference>
<evidence type="ECO:0000313" key="6">
    <source>
        <dbReference type="EMBL" id="GGM21580.1"/>
    </source>
</evidence>
<dbReference type="Gene3D" id="1.20.140.160">
    <property type="match status" value="1"/>
</dbReference>
<feature type="domain" description="RNA polymerase sigma-70" evidence="5">
    <location>
        <begin position="226"/>
        <end position="252"/>
    </location>
</feature>
<dbReference type="RefSeq" id="WP_275896212.1">
    <property type="nucleotide sequence ID" value="NZ_BMLG01000001.1"/>
</dbReference>
<dbReference type="NCBIfam" id="TIGR02479">
    <property type="entry name" value="FliA_WhiG"/>
    <property type="match status" value="1"/>
</dbReference>
<name>A0A917WQX0_9BACI</name>
<gene>
    <name evidence="6" type="primary">sigD</name>
    <name evidence="6" type="ORF">GCM10011351_04310</name>
</gene>
<dbReference type="PROSITE" id="PS00716">
    <property type="entry name" value="SIGMA70_2"/>
    <property type="match status" value="1"/>
</dbReference>
<dbReference type="Proteomes" id="UP000618460">
    <property type="component" value="Unassembled WGS sequence"/>
</dbReference>
<dbReference type="InterPro" id="IPR013325">
    <property type="entry name" value="RNA_pol_sigma_r2"/>
</dbReference>
<dbReference type="NCBIfam" id="NF005413">
    <property type="entry name" value="PRK06986.1"/>
    <property type="match status" value="1"/>
</dbReference>
<dbReference type="InterPro" id="IPR014284">
    <property type="entry name" value="RNA_pol_sigma-70_dom"/>
</dbReference>
<dbReference type="Gene3D" id="1.10.1740.10">
    <property type="match status" value="1"/>
</dbReference>
<dbReference type="Pfam" id="PF04545">
    <property type="entry name" value="Sigma70_r4"/>
    <property type="match status" value="1"/>
</dbReference>
<protein>
    <submittedName>
        <fullName evidence="6">RNA polymerase sigma-D factor</fullName>
    </submittedName>
</protein>
<dbReference type="AlphaFoldDB" id="A0A917WQX0"/>
<dbReference type="CDD" id="cd06171">
    <property type="entry name" value="Sigma70_r4"/>
    <property type="match status" value="1"/>
</dbReference>
<reference evidence="6" key="2">
    <citation type="submission" date="2020-09" db="EMBL/GenBank/DDBJ databases">
        <authorList>
            <person name="Sun Q."/>
            <person name="Zhou Y."/>
        </authorList>
    </citation>
    <scope>NUCLEOTIDE SEQUENCE</scope>
    <source>
        <strain evidence="6">CGMCC 1.6333</strain>
    </source>
</reference>
<dbReference type="PRINTS" id="PR00046">
    <property type="entry name" value="SIGMA70FCT"/>
</dbReference>
<dbReference type="GO" id="GO:0016987">
    <property type="term" value="F:sigma factor activity"/>
    <property type="evidence" value="ECO:0007669"/>
    <property type="project" value="UniProtKB-KW"/>
</dbReference>
<keyword evidence="4" id="KW-0804">Transcription</keyword>
<evidence type="ECO:0000256" key="2">
    <source>
        <dbReference type="ARBA" id="ARBA00023082"/>
    </source>
</evidence>
<dbReference type="InterPro" id="IPR012845">
    <property type="entry name" value="RNA_pol_sigma_FliA_WhiG"/>
</dbReference>
<evidence type="ECO:0000259" key="5">
    <source>
        <dbReference type="PROSITE" id="PS00716"/>
    </source>
</evidence>
<dbReference type="Pfam" id="PF04542">
    <property type="entry name" value="Sigma70_r2"/>
    <property type="match status" value="1"/>
</dbReference>
<dbReference type="NCBIfam" id="TIGR02937">
    <property type="entry name" value="sigma70-ECF"/>
    <property type="match status" value="1"/>
</dbReference>
<organism evidence="6 7">
    <name type="scientific">Paraliobacillus quinghaiensis</name>
    <dbReference type="NCBI Taxonomy" id="470815"/>
    <lineage>
        <taxon>Bacteria</taxon>
        <taxon>Bacillati</taxon>
        <taxon>Bacillota</taxon>
        <taxon>Bacilli</taxon>
        <taxon>Bacillales</taxon>
        <taxon>Bacillaceae</taxon>
        <taxon>Paraliobacillus</taxon>
    </lineage>
</organism>
<accession>A0A917WQX0</accession>
<dbReference type="InterPro" id="IPR013324">
    <property type="entry name" value="RNA_pol_sigma_r3/r4-like"/>
</dbReference>
<evidence type="ECO:0000256" key="3">
    <source>
        <dbReference type="ARBA" id="ARBA00023125"/>
    </source>
</evidence>
<reference evidence="6" key="1">
    <citation type="journal article" date="2014" name="Int. J. Syst. Evol. Microbiol.">
        <title>Complete genome sequence of Corynebacterium casei LMG S-19264T (=DSM 44701T), isolated from a smear-ripened cheese.</title>
        <authorList>
            <consortium name="US DOE Joint Genome Institute (JGI-PGF)"/>
            <person name="Walter F."/>
            <person name="Albersmeier A."/>
            <person name="Kalinowski J."/>
            <person name="Ruckert C."/>
        </authorList>
    </citation>
    <scope>NUCLEOTIDE SEQUENCE</scope>
    <source>
        <strain evidence="6">CGMCC 1.6333</strain>
    </source>
</reference>
<dbReference type="Pfam" id="PF04539">
    <property type="entry name" value="Sigma70_r3"/>
    <property type="match status" value="1"/>
</dbReference>
<evidence type="ECO:0000256" key="1">
    <source>
        <dbReference type="ARBA" id="ARBA00023015"/>
    </source>
</evidence>
<dbReference type="InterPro" id="IPR000943">
    <property type="entry name" value="RNA_pol_sigma70"/>
</dbReference>
<dbReference type="GO" id="GO:0003899">
    <property type="term" value="F:DNA-directed RNA polymerase activity"/>
    <property type="evidence" value="ECO:0007669"/>
    <property type="project" value="InterPro"/>
</dbReference>
<dbReference type="InterPro" id="IPR007627">
    <property type="entry name" value="RNA_pol_sigma70_r2"/>
</dbReference>
<evidence type="ECO:0000256" key="4">
    <source>
        <dbReference type="ARBA" id="ARBA00023163"/>
    </source>
</evidence>
<dbReference type="GO" id="GO:0006352">
    <property type="term" value="P:DNA-templated transcription initiation"/>
    <property type="evidence" value="ECO:0007669"/>
    <property type="project" value="InterPro"/>
</dbReference>
<sequence>MRGDFVSNSSPTIEEIWGNWVRYKDSASANQLVEHYLYLVHYHVQRILVHLPKNVSKDDVNSLGLFGLYDALHKFDPKRDLKFDTYASFRIRGAVIDGLRKEDWLPRSIREKAKKMEHATQELEQQFQRKPTPTEIADYLGLRRQEVEEITKDAIFANLLSIEEKTTDYQDEFNEGIGYNLPDNKQLTPEENIVTLENYQELAQSIHQLNENEKLVISLFYKEELTFTEIGHVLTLTTSRISQIHKQAIYKLKKFLA</sequence>
<dbReference type="PANTHER" id="PTHR30385">
    <property type="entry name" value="SIGMA FACTOR F FLAGELLAR"/>
    <property type="match status" value="1"/>
</dbReference>
<keyword evidence="3" id="KW-0238">DNA-binding</keyword>
<evidence type="ECO:0000313" key="7">
    <source>
        <dbReference type="Proteomes" id="UP000618460"/>
    </source>
</evidence>
<dbReference type="PIRSF" id="PIRSF000770">
    <property type="entry name" value="RNA_pol_sigma-SigE/K"/>
    <property type="match status" value="1"/>
</dbReference>
<dbReference type="GO" id="GO:0003677">
    <property type="term" value="F:DNA binding"/>
    <property type="evidence" value="ECO:0007669"/>
    <property type="project" value="UniProtKB-KW"/>
</dbReference>
<dbReference type="SUPFAM" id="SSF88659">
    <property type="entry name" value="Sigma3 and sigma4 domains of RNA polymerase sigma factors"/>
    <property type="match status" value="2"/>
</dbReference>
<proteinExistence type="predicted"/>
<keyword evidence="7" id="KW-1185">Reference proteome</keyword>
<dbReference type="EMBL" id="BMLG01000001">
    <property type="protein sequence ID" value="GGM21580.1"/>
    <property type="molecule type" value="Genomic_DNA"/>
</dbReference>
<comment type="caution">
    <text evidence="6">The sequence shown here is derived from an EMBL/GenBank/DDBJ whole genome shotgun (WGS) entry which is preliminary data.</text>
</comment>
<keyword evidence="2" id="KW-0731">Sigma factor</keyword>
<dbReference type="SUPFAM" id="SSF88946">
    <property type="entry name" value="Sigma2 domain of RNA polymerase sigma factors"/>
    <property type="match status" value="1"/>
</dbReference>